<dbReference type="Proteomes" id="UP000594892">
    <property type="component" value="Chromosome 1"/>
</dbReference>
<dbReference type="InterPro" id="IPR011006">
    <property type="entry name" value="CheY-like_superfamily"/>
</dbReference>
<dbReference type="GO" id="GO:0000160">
    <property type="term" value="P:phosphorelay signal transduction system"/>
    <property type="evidence" value="ECO:0007669"/>
    <property type="project" value="InterPro"/>
</dbReference>
<dbReference type="Pfam" id="PF00072">
    <property type="entry name" value="Response_reg"/>
    <property type="match status" value="1"/>
</dbReference>
<keyword evidence="7" id="KW-1185">Reference proteome</keyword>
<gene>
    <name evidence="4" type="ORF">I6H06_06370</name>
    <name evidence="5" type="ORF">NFI99_10360</name>
</gene>
<feature type="modified residue" description="4-aspartylphosphate" evidence="2">
    <location>
        <position position="55"/>
    </location>
</feature>
<reference evidence="4 6" key="1">
    <citation type="submission" date="2020-12" db="EMBL/GenBank/DDBJ databases">
        <title>FDA dAtabase for Regulatory Grade micrObial Sequences (FDA-ARGOS): Supporting development and validation of Infectious Disease Dx tests.</title>
        <authorList>
            <person name="Minogue T."/>
            <person name="Wolcott M."/>
            <person name="Wasieloski L."/>
            <person name="Aguilar W."/>
            <person name="Moore D."/>
            <person name="Jaissle J."/>
            <person name="Tallon L."/>
            <person name="Sadzewicz L."/>
            <person name="Zhao X."/>
            <person name="Boylan J."/>
            <person name="Ott S."/>
            <person name="Bowen H."/>
            <person name="Vavikolanu K."/>
            <person name="Mehta A."/>
            <person name="Aluvathingal J."/>
            <person name="Nadendla S."/>
            <person name="Yan Y."/>
            <person name="Sichtig H."/>
        </authorList>
    </citation>
    <scope>NUCLEOTIDE SEQUENCE [LARGE SCALE GENOMIC DNA]</scope>
    <source>
        <strain evidence="4 6">FDAARGOS_949</strain>
    </source>
</reference>
<dbReference type="InterPro" id="IPR050595">
    <property type="entry name" value="Bact_response_regulator"/>
</dbReference>
<dbReference type="AlphaFoldDB" id="A0AAP9XXM2"/>
<evidence type="ECO:0000259" key="3">
    <source>
        <dbReference type="PROSITE" id="PS50110"/>
    </source>
</evidence>
<evidence type="ECO:0000313" key="6">
    <source>
        <dbReference type="Proteomes" id="UP000594892"/>
    </source>
</evidence>
<accession>A0AAP9XXM2</accession>
<dbReference type="Gene3D" id="3.40.50.2300">
    <property type="match status" value="1"/>
</dbReference>
<keyword evidence="1 2" id="KW-0597">Phosphoprotein</keyword>
<dbReference type="PROSITE" id="PS50110">
    <property type="entry name" value="RESPONSE_REGULATORY"/>
    <property type="match status" value="1"/>
</dbReference>
<sequence>MSKSILLVDDSVTMLMSLRGSLEMAGGLSVETASDGVQALKRLRSGPRPDLIITDINMPNMDGLELIRQARQLPGLRFTPLLVLTTESQQARRDEAKALGATGWLVKPVATAALLQVIKQVLPGV</sequence>
<dbReference type="Proteomes" id="UP001056386">
    <property type="component" value="Chromosome 2"/>
</dbReference>
<protein>
    <submittedName>
        <fullName evidence="4">Response regulator</fullName>
    </submittedName>
</protein>
<evidence type="ECO:0000313" key="4">
    <source>
        <dbReference type="EMBL" id="QPQ89282.1"/>
    </source>
</evidence>
<dbReference type="PANTHER" id="PTHR44591:SF25">
    <property type="entry name" value="CHEMOTAXIS TWO-COMPONENT RESPONSE REGULATOR"/>
    <property type="match status" value="1"/>
</dbReference>
<evidence type="ECO:0000256" key="1">
    <source>
        <dbReference type="ARBA" id="ARBA00022553"/>
    </source>
</evidence>
<organism evidence="4 6">
    <name type="scientific">Burkholderia glumae</name>
    <name type="common">Pseudomonas glumae</name>
    <dbReference type="NCBI Taxonomy" id="337"/>
    <lineage>
        <taxon>Bacteria</taxon>
        <taxon>Pseudomonadati</taxon>
        <taxon>Pseudomonadota</taxon>
        <taxon>Betaproteobacteria</taxon>
        <taxon>Burkholderiales</taxon>
        <taxon>Burkholderiaceae</taxon>
        <taxon>Burkholderia</taxon>
    </lineage>
</organism>
<evidence type="ECO:0000313" key="7">
    <source>
        <dbReference type="Proteomes" id="UP001056386"/>
    </source>
</evidence>
<name>A0AAP9XXM2_BURGL</name>
<dbReference type="SMART" id="SM00448">
    <property type="entry name" value="REC"/>
    <property type="match status" value="1"/>
</dbReference>
<dbReference type="SUPFAM" id="SSF52172">
    <property type="entry name" value="CheY-like"/>
    <property type="match status" value="1"/>
</dbReference>
<dbReference type="EMBL" id="CP099583">
    <property type="protein sequence ID" value="USS42588.1"/>
    <property type="molecule type" value="Genomic_DNA"/>
</dbReference>
<feature type="domain" description="Response regulatory" evidence="3">
    <location>
        <begin position="4"/>
        <end position="122"/>
    </location>
</feature>
<dbReference type="InterPro" id="IPR001789">
    <property type="entry name" value="Sig_transdc_resp-reg_receiver"/>
</dbReference>
<dbReference type="RefSeq" id="WP_015877993.1">
    <property type="nucleotide sequence ID" value="NZ_CP021075.1"/>
</dbReference>
<dbReference type="GeneID" id="45693988"/>
<dbReference type="EMBL" id="CP065600">
    <property type="protein sequence ID" value="QPQ89282.1"/>
    <property type="molecule type" value="Genomic_DNA"/>
</dbReference>
<reference evidence="5" key="2">
    <citation type="submission" date="2022-06" db="EMBL/GenBank/DDBJ databases">
        <title>Draft genome sequence of Burkholderia glumae strain GR20004 isolated from rice panicle showing bacterial panicle blight.</title>
        <authorList>
            <person name="Choi S.Y."/>
            <person name="Lee Y.H."/>
        </authorList>
    </citation>
    <scope>NUCLEOTIDE SEQUENCE</scope>
    <source>
        <strain evidence="5">GR20004</strain>
    </source>
</reference>
<evidence type="ECO:0000256" key="2">
    <source>
        <dbReference type="PROSITE-ProRule" id="PRU00169"/>
    </source>
</evidence>
<evidence type="ECO:0000313" key="5">
    <source>
        <dbReference type="EMBL" id="USS42588.1"/>
    </source>
</evidence>
<dbReference type="PANTHER" id="PTHR44591">
    <property type="entry name" value="STRESS RESPONSE REGULATOR PROTEIN 1"/>
    <property type="match status" value="1"/>
</dbReference>
<proteinExistence type="predicted"/>